<dbReference type="InterPro" id="IPR022645">
    <property type="entry name" value="SecD/SecF_bac"/>
</dbReference>
<dbReference type="GO" id="GO:0006605">
    <property type="term" value="P:protein targeting"/>
    <property type="evidence" value="ECO:0007669"/>
    <property type="project" value="UniProtKB-UniRule"/>
</dbReference>
<dbReference type="PRINTS" id="PR01755">
    <property type="entry name" value="SECFTRNLCASE"/>
</dbReference>
<dbReference type="InterPro" id="IPR048634">
    <property type="entry name" value="SecD_SecF_C"/>
</dbReference>
<dbReference type="NCBIfam" id="TIGR00966">
    <property type="entry name" value="transloc_SecF"/>
    <property type="match status" value="1"/>
</dbReference>
<dbReference type="Gene3D" id="1.20.1640.10">
    <property type="entry name" value="Multidrug efflux transporter AcrB transmembrane domain"/>
    <property type="match status" value="1"/>
</dbReference>
<dbReference type="Pfam" id="PF07549">
    <property type="entry name" value="Sec_GG"/>
    <property type="match status" value="1"/>
</dbReference>
<evidence type="ECO:0000256" key="4">
    <source>
        <dbReference type="ARBA" id="ARBA00022519"/>
    </source>
</evidence>
<comment type="function">
    <text evidence="10">Part of the Sec protein translocase complex. Interacts with the SecYEG preprotein conducting channel. SecDF uses the proton motive force (PMF) to complete protein translocation after the ATP-dependent function of SecA.</text>
</comment>
<protein>
    <recommendedName>
        <fullName evidence="10">Protein-export membrane protein SecF</fullName>
    </recommendedName>
</protein>
<dbReference type="InterPro" id="IPR022813">
    <property type="entry name" value="SecD/SecF_arch_bac"/>
</dbReference>
<dbReference type="EMBL" id="MNVB01000068">
    <property type="protein sequence ID" value="OIO16027.1"/>
    <property type="molecule type" value="Genomic_DNA"/>
</dbReference>
<comment type="subunit">
    <text evidence="10">Forms a complex with SecD. Part of the essential Sec protein translocation apparatus which comprises SecA, SecYEG and auxiliary proteins SecDF. Other proteins may also be involved.</text>
</comment>
<dbReference type="AlphaFoldDB" id="A0A1J4TYE9"/>
<keyword evidence="9 10" id="KW-0472">Membrane</keyword>
<evidence type="ECO:0000256" key="3">
    <source>
        <dbReference type="ARBA" id="ARBA00022475"/>
    </source>
</evidence>
<keyword evidence="4" id="KW-0997">Cell inner membrane</keyword>
<comment type="subcellular location">
    <subcellularLocation>
        <location evidence="1 10">Cell membrane</location>
        <topology evidence="1 10">Multi-pass membrane protein</topology>
    </subcellularLocation>
</comment>
<dbReference type="GO" id="GO:0043952">
    <property type="term" value="P:protein transport by the Sec complex"/>
    <property type="evidence" value="ECO:0007669"/>
    <property type="project" value="UniProtKB-UniRule"/>
</dbReference>
<sequence>MLLNIIHHRNIFFIISGTLIIASVASLFLWGLNLNIDFTGGTLVEVSFINQRPAALDVSELLSGLNFSDAQIQSAGESELILRMRSLSEVEHQLLLGGLQDKFGADNIVENRFESVGPIIGQELRSKAWIAILLSLLFIVAYVAYSFRHVSKPVASWKYGIAAVIALFHDIIIVTGIFSMMGHFWGTEIGILFVTALLTILGYSINDTIVVFDRIRENLIYRPKDTFLETINHSVNETIIRSINTSFTVLLVLVALYVFGGTTVRDFVLALIFGIIFGTYSSIFIASPMLIIWQKLSSKKY</sequence>
<feature type="transmembrane region" description="Helical" evidence="10">
    <location>
        <begin position="267"/>
        <end position="293"/>
    </location>
</feature>
<keyword evidence="5 10" id="KW-0812">Transmembrane</keyword>
<gene>
    <name evidence="10" type="primary">secF</name>
    <name evidence="12" type="ORF">AUJ29_03220</name>
</gene>
<evidence type="ECO:0000256" key="9">
    <source>
        <dbReference type="ARBA" id="ARBA00023136"/>
    </source>
</evidence>
<proteinExistence type="inferred from homology"/>
<reference evidence="12 13" key="1">
    <citation type="journal article" date="2016" name="Environ. Microbiol.">
        <title>Genomic resolution of a cold subsurface aquifer community provides metabolic insights for novel microbes adapted to high CO concentrations.</title>
        <authorList>
            <person name="Probst A.J."/>
            <person name="Castelle C.J."/>
            <person name="Singh A."/>
            <person name="Brown C.T."/>
            <person name="Anantharaman K."/>
            <person name="Sharon I."/>
            <person name="Hug L.A."/>
            <person name="Burstein D."/>
            <person name="Emerson J.B."/>
            <person name="Thomas B.C."/>
            <person name="Banfield J.F."/>
        </authorList>
    </citation>
    <scope>NUCLEOTIDE SEQUENCE [LARGE SCALE GENOMIC DNA]</scope>
    <source>
        <strain evidence="12">CG1_02_38_13</strain>
    </source>
</reference>
<evidence type="ECO:0000256" key="6">
    <source>
        <dbReference type="ARBA" id="ARBA00022927"/>
    </source>
</evidence>
<dbReference type="PANTHER" id="PTHR30081">
    <property type="entry name" value="PROTEIN-EXPORT MEMBRANE PROTEIN SEC"/>
    <property type="match status" value="1"/>
</dbReference>
<evidence type="ECO:0000313" key="13">
    <source>
        <dbReference type="Proteomes" id="UP000182465"/>
    </source>
</evidence>
<dbReference type="GO" id="GO:0015450">
    <property type="term" value="F:protein-transporting ATPase activity"/>
    <property type="evidence" value="ECO:0007669"/>
    <property type="project" value="InterPro"/>
</dbReference>
<keyword evidence="7 10" id="KW-1133">Transmembrane helix</keyword>
<evidence type="ECO:0000256" key="2">
    <source>
        <dbReference type="ARBA" id="ARBA00022448"/>
    </source>
</evidence>
<dbReference type="HAMAP" id="MF_01464_B">
    <property type="entry name" value="SecF_B"/>
    <property type="match status" value="1"/>
</dbReference>
<feature type="transmembrane region" description="Helical" evidence="10">
    <location>
        <begin position="243"/>
        <end position="261"/>
    </location>
</feature>
<dbReference type="Proteomes" id="UP000182465">
    <property type="component" value="Unassembled WGS sequence"/>
</dbReference>
<evidence type="ECO:0000256" key="7">
    <source>
        <dbReference type="ARBA" id="ARBA00022989"/>
    </source>
</evidence>
<dbReference type="Pfam" id="PF02355">
    <property type="entry name" value="SecD_SecF_C"/>
    <property type="match status" value="1"/>
</dbReference>
<evidence type="ECO:0000259" key="11">
    <source>
        <dbReference type="PROSITE" id="PS50156"/>
    </source>
</evidence>
<feature type="transmembrane region" description="Helical" evidence="10">
    <location>
        <begin position="12"/>
        <end position="32"/>
    </location>
</feature>
<feature type="transmembrane region" description="Helical" evidence="10">
    <location>
        <begin position="159"/>
        <end position="185"/>
    </location>
</feature>
<dbReference type="SUPFAM" id="SSF82866">
    <property type="entry name" value="Multidrug efflux transporter AcrB transmembrane domain"/>
    <property type="match status" value="1"/>
</dbReference>
<evidence type="ECO:0000313" key="12">
    <source>
        <dbReference type="EMBL" id="OIO16027.1"/>
    </source>
</evidence>
<dbReference type="PROSITE" id="PS50156">
    <property type="entry name" value="SSD"/>
    <property type="match status" value="1"/>
</dbReference>
<feature type="transmembrane region" description="Helical" evidence="10">
    <location>
        <begin position="128"/>
        <end position="147"/>
    </location>
</feature>
<evidence type="ECO:0000256" key="10">
    <source>
        <dbReference type="HAMAP-Rule" id="MF_01464"/>
    </source>
</evidence>
<dbReference type="InterPro" id="IPR005665">
    <property type="entry name" value="SecF_bac"/>
</dbReference>
<keyword evidence="6 10" id="KW-0653">Protein transport</keyword>
<comment type="caution">
    <text evidence="12">The sequence shown here is derived from an EMBL/GenBank/DDBJ whole genome shotgun (WGS) entry which is preliminary data.</text>
</comment>
<dbReference type="GO" id="GO:0065002">
    <property type="term" value="P:intracellular protein transmembrane transport"/>
    <property type="evidence" value="ECO:0007669"/>
    <property type="project" value="UniProtKB-UniRule"/>
</dbReference>
<organism evidence="12 13">
    <name type="scientific">Candidatus Kuenenbacteria bacterium CG1_02_38_13</name>
    <dbReference type="NCBI Taxonomy" id="1805235"/>
    <lineage>
        <taxon>Bacteria</taxon>
        <taxon>Candidatus Kueneniibacteriota</taxon>
    </lineage>
</organism>
<keyword evidence="3 10" id="KW-1003">Cell membrane</keyword>
<feature type="transmembrane region" description="Helical" evidence="10">
    <location>
        <begin position="191"/>
        <end position="212"/>
    </location>
</feature>
<dbReference type="PANTHER" id="PTHR30081:SF8">
    <property type="entry name" value="PROTEIN TRANSLOCASE SUBUNIT SECF"/>
    <property type="match status" value="1"/>
</dbReference>
<dbReference type="GO" id="GO:0005886">
    <property type="term" value="C:plasma membrane"/>
    <property type="evidence" value="ECO:0007669"/>
    <property type="project" value="UniProtKB-SubCell"/>
</dbReference>
<keyword evidence="2 10" id="KW-0813">Transport</keyword>
<evidence type="ECO:0000256" key="1">
    <source>
        <dbReference type="ARBA" id="ARBA00004651"/>
    </source>
</evidence>
<name>A0A1J4TYE9_9BACT</name>
<accession>A0A1J4TYE9</accession>
<keyword evidence="8 10" id="KW-0811">Translocation</keyword>
<comment type="similarity">
    <text evidence="10">Belongs to the SecD/SecF family. SecF subfamily.</text>
</comment>
<dbReference type="InterPro" id="IPR022646">
    <property type="entry name" value="SecD/SecF_CS"/>
</dbReference>
<evidence type="ECO:0000256" key="5">
    <source>
        <dbReference type="ARBA" id="ARBA00022692"/>
    </source>
</evidence>
<dbReference type="InterPro" id="IPR000731">
    <property type="entry name" value="SSD"/>
</dbReference>
<feature type="domain" description="SSD" evidence="11">
    <location>
        <begin position="128"/>
        <end position="292"/>
    </location>
</feature>
<evidence type="ECO:0000256" key="8">
    <source>
        <dbReference type="ARBA" id="ARBA00023010"/>
    </source>
</evidence>